<accession>A0A2M8LGM9</accession>
<dbReference type="GO" id="GO:0005737">
    <property type="term" value="C:cytoplasm"/>
    <property type="evidence" value="ECO:0007669"/>
    <property type="project" value="UniProtKB-SubCell"/>
</dbReference>
<dbReference type="CDD" id="cd01878">
    <property type="entry name" value="HflX"/>
    <property type="match status" value="1"/>
</dbReference>
<feature type="binding site" evidence="6">
    <location>
        <begin position="209"/>
        <end position="216"/>
    </location>
    <ligand>
        <name>GTP</name>
        <dbReference type="ChEBI" id="CHEBI:37565"/>
    </ligand>
</feature>
<dbReference type="Pfam" id="PF13167">
    <property type="entry name" value="GTP-bdg_N"/>
    <property type="match status" value="1"/>
</dbReference>
<dbReference type="Gene3D" id="6.10.250.2860">
    <property type="match status" value="1"/>
</dbReference>
<evidence type="ECO:0000256" key="2">
    <source>
        <dbReference type="ARBA" id="ARBA00022741"/>
    </source>
</evidence>
<dbReference type="GO" id="GO:0005525">
    <property type="term" value="F:GTP binding"/>
    <property type="evidence" value="ECO:0007669"/>
    <property type="project" value="UniProtKB-UniRule"/>
</dbReference>
<organism evidence="9 10">
    <name type="scientific">Candidatus Uhrbacteria bacterium CG10_big_fil_rev_8_21_14_0_10_48_16</name>
    <dbReference type="NCBI Taxonomy" id="1975038"/>
    <lineage>
        <taxon>Bacteria</taxon>
        <taxon>Candidatus Uhriibacteriota</taxon>
    </lineage>
</organism>
<dbReference type="AlphaFoldDB" id="A0A2M8LGM9"/>
<sequence>MSEKKKIQKAILIDLIDPRMNKYEAMDRMTELEELVHTYGGIVIVKTWQKRFHPHPKTYIGTGKVTMVGEEAKEFGANILIVNAQLKPRQIYELSELLRPYGLQVWDRIDLILKIFAKHARTTEAKLEIELASVRHMGPRIFGMGMELSRQGGGIGSVGIGETNSERMKRHLKEKERKIKDKLSSYQKGRDLARSGRARKGLKTVSIVGYTNAGKTTLLNALTGRKEYAANELFATLDTRVGELFLPGRRSTALISDTIGFIKDLPPELLNAFSSTLSEAMDADLLVHVVDGSDQNWERNIQVVDEILKRLGGGETPRILVFNKEDKTSDSLKKMITKIYENDPVLWISAVEKEGLKELVEKIENSL</sequence>
<evidence type="ECO:0000259" key="8">
    <source>
        <dbReference type="PROSITE" id="PS51705"/>
    </source>
</evidence>
<keyword evidence="4 5" id="KW-0342">GTP-binding</keyword>
<dbReference type="GO" id="GO:0003924">
    <property type="term" value="F:GTPase activity"/>
    <property type="evidence" value="ECO:0007669"/>
    <property type="project" value="UniProtKB-UniRule"/>
</dbReference>
<feature type="binding site" evidence="6">
    <location>
        <begin position="257"/>
        <end position="260"/>
    </location>
    <ligand>
        <name>GTP</name>
        <dbReference type="ChEBI" id="CHEBI:37565"/>
    </ligand>
</feature>
<dbReference type="Pfam" id="PF16360">
    <property type="entry name" value="GTP-bdg_M"/>
    <property type="match status" value="1"/>
</dbReference>
<evidence type="ECO:0000256" key="7">
    <source>
        <dbReference type="PIRSR" id="PIRSR006809-2"/>
    </source>
</evidence>
<keyword evidence="2 5" id="KW-0547">Nucleotide-binding</keyword>
<comment type="caution">
    <text evidence="9">The sequence shown here is derived from an EMBL/GenBank/DDBJ whole genome shotgun (WGS) entry which is preliminary data.</text>
</comment>
<comment type="subunit">
    <text evidence="5">Monomer. Associates with the 50S ribosomal subunit.</text>
</comment>
<dbReference type="InterPro" id="IPR006073">
    <property type="entry name" value="GTP-bd"/>
</dbReference>
<dbReference type="Gene3D" id="3.40.50.11060">
    <property type="entry name" value="GTPase HflX, N-terminal domain"/>
    <property type="match status" value="1"/>
</dbReference>
<dbReference type="InterPro" id="IPR025121">
    <property type="entry name" value="GTPase_HflX_N"/>
</dbReference>
<dbReference type="PROSITE" id="PS51705">
    <property type="entry name" value="G_HFLX"/>
    <property type="match status" value="1"/>
</dbReference>
<evidence type="ECO:0000313" key="9">
    <source>
        <dbReference type="EMBL" id="PJE76588.1"/>
    </source>
</evidence>
<dbReference type="Pfam" id="PF01926">
    <property type="entry name" value="MMR_HSR1"/>
    <property type="match status" value="1"/>
</dbReference>
<dbReference type="InterPro" id="IPR030394">
    <property type="entry name" value="G_HFLX_dom"/>
</dbReference>
<evidence type="ECO:0000256" key="5">
    <source>
        <dbReference type="HAMAP-Rule" id="MF_00900"/>
    </source>
</evidence>
<dbReference type="HAMAP" id="MF_00900">
    <property type="entry name" value="GTPase_HflX"/>
    <property type="match status" value="1"/>
</dbReference>
<feature type="binding site" evidence="7">
    <location>
        <position position="216"/>
    </location>
    <ligand>
        <name>Mg(2+)</name>
        <dbReference type="ChEBI" id="CHEBI:18420"/>
    </ligand>
</feature>
<keyword evidence="5" id="KW-0963">Cytoplasm</keyword>
<dbReference type="PANTHER" id="PTHR10229:SF0">
    <property type="entry name" value="GTP-BINDING PROTEIN 6-RELATED"/>
    <property type="match status" value="1"/>
</dbReference>
<proteinExistence type="inferred from homology"/>
<comment type="subcellular location">
    <subcellularLocation>
        <location evidence="5">Cytoplasm</location>
    </subcellularLocation>
    <text evidence="5">May associate with membranes.</text>
</comment>
<evidence type="ECO:0000313" key="10">
    <source>
        <dbReference type="Proteomes" id="UP000231436"/>
    </source>
</evidence>
<reference evidence="10" key="1">
    <citation type="submission" date="2017-09" db="EMBL/GenBank/DDBJ databases">
        <title>Depth-based differentiation of microbial function through sediment-hosted aquifers and enrichment of novel symbionts in the deep terrestrial subsurface.</title>
        <authorList>
            <person name="Probst A.J."/>
            <person name="Ladd B."/>
            <person name="Jarett J.K."/>
            <person name="Geller-Mcgrath D.E."/>
            <person name="Sieber C.M.K."/>
            <person name="Emerson J.B."/>
            <person name="Anantharaman K."/>
            <person name="Thomas B.C."/>
            <person name="Malmstrom R."/>
            <person name="Stieglmeier M."/>
            <person name="Klingl A."/>
            <person name="Woyke T."/>
            <person name="Ryan C.M."/>
            <person name="Banfield J.F."/>
        </authorList>
    </citation>
    <scope>NUCLEOTIDE SEQUENCE [LARGE SCALE GENOMIC DNA]</scope>
</reference>
<evidence type="ECO:0000256" key="6">
    <source>
        <dbReference type="PIRSR" id="PIRSR006809-1"/>
    </source>
</evidence>
<dbReference type="PIRSF" id="PIRSF006809">
    <property type="entry name" value="GTP-binding_hflX_prd"/>
    <property type="match status" value="1"/>
</dbReference>
<evidence type="ECO:0000256" key="3">
    <source>
        <dbReference type="ARBA" id="ARBA00022842"/>
    </source>
</evidence>
<dbReference type="EMBL" id="PFEU01000018">
    <property type="protein sequence ID" value="PJE76588.1"/>
    <property type="molecule type" value="Genomic_DNA"/>
</dbReference>
<dbReference type="InterPro" id="IPR032305">
    <property type="entry name" value="GTP-bd_M"/>
</dbReference>
<dbReference type="GO" id="GO:0046872">
    <property type="term" value="F:metal ion binding"/>
    <property type="evidence" value="ECO:0007669"/>
    <property type="project" value="UniProtKB-KW"/>
</dbReference>
<dbReference type="GO" id="GO:0043022">
    <property type="term" value="F:ribosome binding"/>
    <property type="evidence" value="ECO:0007669"/>
    <property type="project" value="TreeGrafter"/>
</dbReference>
<comment type="similarity">
    <text evidence="5">Belongs to the TRAFAC class OBG-HflX-like GTPase superfamily. HflX GTPase family.</text>
</comment>
<feature type="binding site" evidence="7">
    <location>
        <position position="236"/>
    </location>
    <ligand>
        <name>Mg(2+)</name>
        <dbReference type="ChEBI" id="CHEBI:18420"/>
    </ligand>
</feature>
<keyword evidence="1 7" id="KW-0479">Metal-binding</keyword>
<dbReference type="InterPro" id="IPR042108">
    <property type="entry name" value="GTPase_HflX_N_sf"/>
</dbReference>
<dbReference type="InterPro" id="IPR016496">
    <property type="entry name" value="GTPase_HflX"/>
</dbReference>
<name>A0A2M8LGM9_9BACT</name>
<evidence type="ECO:0000256" key="4">
    <source>
        <dbReference type="ARBA" id="ARBA00023134"/>
    </source>
</evidence>
<feature type="binding site" evidence="6">
    <location>
        <begin position="234"/>
        <end position="238"/>
    </location>
    <ligand>
        <name>GTP</name>
        <dbReference type="ChEBI" id="CHEBI:37565"/>
    </ligand>
</feature>
<feature type="domain" description="Hflx-type G" evidence="8">
    <location>
        <begin position="203"/>
        <end position="367"/>
    </location>
</feature>
<keyword evidence="3 7" id="KW-0460">Magnesium</keyword>
<gene>
    <name evidence="5 9" type="primary">hflX</name>
    <name evidence="9" type="ORF">COV05_04450</name>
</gene>
<feature type="binding site" evidence="6">
    <location>
        <begin position="323"/>
        <end position="326"/>
    </location>
    <ligand>
        <name>GTP</name>
        <dbReference type="ChEBI" id="CHEBI:37565"/>
    </ligand>
</feature>
<dbReference type="PANTHER" id="PTHR10229">
    <property type="entry name" value="GTP-BINDING PROTEIN HFLX"/>
    <property type="match status" value="1"/>
</dbReference>
<dbReference type="InterPro" id="IPR027417">
    <property type="entry name" value="P-loop_NTPase"/>
</dbReference>
<comment type="function">
    <text evidence="5">GTPase that associates with the 50S ribosomal subunit and may have a role during protein synthesis or ribosome biogenesis.</text>
</comment>
<dbReference type="PRINTS" id="PR00326">
    <property type="entry name" value="GTP1OBG"/>
</dbReference>
<comment type="cofactor">
    <cofactor evidence="7">
        <name>Mg(2+)</name>
        <dbReference type="ChEBI" id="CHEBI:18420"/>
    </cofactor>
</comment>
<dbReference type="Proteomes" id="UP000231436">
    <property type="component" value="Unassembled WGS sequence"/>
</dbReference>
<dbReference type="SUPFAM" id="SSF52540">
    <property type="entry name" value="P-loop containing nucleoside triphosphate hydrolases"/>
    <property type="match status" value="1"/>
</dbReference>
<dbReference type="Gene3D" id="3.40.50.300">
    <property type="entry name" value="P-loop containing nucleotide triphosphate hydrolases"/>
    <property type="match status" value="1"/>
</dbReference>
<evidence type="ECO:0000256" key="1">
    <source>
        <dbReference type="ARBA" id="ARBA00022723"/>
    </source>
</evidence>
<protein>
    <recommendedName>
        <fullName evidence="5">GTPase HflX</fullName>
    </recommendedName>
    <alternativeName>
        <fullName evidence="5">GTP-binding protein HflX</fullName>
    </alternativeName>
</protein>
<dbReference type="NCBIfam" id="TIGR03156">
    <property type="entry name" value="GTP_HflX"/>
    <property type="match status" value="1"/>
</dbReference>